<feature type="non-terminal residue" evidence="11">
    <location>
        <position position="150"/>
    </location>
</feature>
<evidence type="ECO:0000256" key="8">
    <source>
        <dbReference type="ARBA" id="ARBA00023170"/>
    </source>
</evidence>
<evidence type="ECO:0000256" key="7">
    <source>
        <dbReference type="ARBA" id="ARBA00023136"/>
    </source>
</evidence>
<organism evidence="11 12">
    <name type="scientific">Cotesia congregata</name>
    <name type="common">Parasitoid wasp</name>
    <name type="synonym">Apanteles congregatus</name>
    <dbReference type="NCBI Taxonomy" id="51543"/>
    <lineage>
        <taxon>Eukaryota</taxon>
        <taxon>Metazoa</taxon>
        <taxon>Ecdysozoa</taxon>
        <taxon>Arthropoda</taxon>
        <taxon>Hexapoda</taxon>
        <taxon>Insecta</taxon>
        <taxon>Pterygota</taxon>
        <taxon>Neoptera</taxon>
        <taxon>Endopterygota</taxon>
        <taxon>Hymenoptera</taxon>
        <taxon>Apocrita</taxon>
        <taxon>Ichneumonoidea</taxon>
        <taxon>Braconidae</taxon>
        <taxon>Microgastrinae</taxon>
        <taxon>Cotesia</taxon>
    </lineage>
</organism>
<keyword evidence="9" id="KW-0807">Transducer</keyword>
<sequence length="150" mass="17389">RIGDYIRDAYATALFAYLINGTILMSMIGYQILLVSKNGYFMTAPDSNLTVYFLFIFTMYFIIAAFCIVSEQLRNNTEANNKVKEAFWNCEWYLMDRKCIYDITYCISRSQKPLALQAGKFLYFSNNTLTDVTKTSLGYLSILRNFLIVN</sequence>
<keyword evidence="12" id="KW-1185">Reference proteome</keyword>
<keyword evidence="8 11" id="KW-0675">Receptor</keyword>
<evidence type="ECO:0000256" key="3">
    <source>
        <dbReference type="ARBA" id="ARBA00022606"/>
    </source>
</evidence>
<evidence type="ECO:0000256" key="9">
    <source>
        <dbReference type="ARBA" id="ARBA00023224"/>
    </source>
</evidence>
<dbReference type="AlphaFoldDB" id="A0A8J2MGW4"/>
<dbReference type="InterPro" id="IPR004117">
    <property type="entry name" value="7tm6_olfct_rcpt"/>
</dbReference>
<evidence type="ECO:0000256" key="1">
    <source>
        <dbReference type="ARBA" id="ARBA00004651"/>
    </source>
</evidence>
<dbReference type="PANTHER" id="PTHR21137">
    <property type="entry name" value="ODORANT RECEPTOR"/>
    <property type="match status" value="1"/>
</dbReference>
<comment type="caution">
    <text evidence="11">The sequence shown here is derived from an EMBL/GenBank/DDBJ whole genome shotgun (WGS) entry which is preliminary data.</text>
</comment>
<dbReference type="Proteomes" id="UP000786811">
    <property type="component" value="Unassembled WGS sequence"/>
</dbReference>
<evidence type="ECO:0000313" key="12">
    <source>
        <dbReference type="Proteomes" id="UP000786811"/>
    </source>
</evidence>
<dbReference type="GO" id="GO:0005549">
    <property type="term" value="F:odorant binding"/>
    <property type="evidence" value="ECO:0007669"/>
    <property type="project" value="InterPro"/>
</dbReference>
<name>A0A8J2MGW4_COTCN</name>
<dbReference type="GO" id="GO:0007165">
    <property type="term" value="P:signal transduction"/>
    <property type="evidence" value="ECO:0007669"/>
    <property type="project" value="UniProtKB-KW"/>
</dbReference>
<proteinExistence type="predicted"/>
<keyword evidence="3" id="KW-0716">Sensory transduction</keyword>
<dbReference type="EMBL" id="CAJNRD030001118">
    <property type="protein sequence ID" value="CAG5081927.1"/>
    <property type="molecule type" value="Genomic_DNA"/>
</dbReference>
<keyword evidence="7 10" id="KW-0472">Membrane</keyword>
<dbReference type="Pfam" id="PF02949">
    <property type="entry name" value="7tm_6"/>
    <property type="match status" value="1"/>
</dbReference>
<evidence type="ECO:0000313" key="11">
    <source>
        <dbReference type="EMBL" id="CAG5081927.1"/>
    </source>
</evidence>
<dbReference type="GO" id="GO:0004984">
    <property type="term" value="F:olfactory receptor activity"/>
    <property type="evidence" value="ECO:0007669"/>
    <property type="project" value="InterPro"/>
</dbReference>
<reference evidence="11" key="1">
    <citation type="submission" date="2021-04" db="EMBL/GenBank/DDBJ databases">
        <authorList>
            <person name="Chebbi M.A.C M."/>
        </authorList>
    </citation>
    <scope>NUCLEOTIDE SEQUENCE</scope>
</reference>
<protein>
    <submittedName>
        <fullName evidence="11">Olfactory receptor 89</fullName>
    </submittedName>
</protein>
<evidence type="ECO:0000256" key="2">
    <source>
        <dbReference type="ARBA" id="ARBA00022475"/>
    </source>
</evidence>
<keyword evidence="6 10" id="KW-1133">Transmembrane helix</keyword>
<gene>
    <name evidence="11" type="ORF">HICCMSTLAB_LOCUS3414</name>
</gene>
<feature type="transmembrane region" description="Helical" evidence="10">
    <location>
        <begin position="49"/>
        <end position="69"/>
    </location>
</feature>
<comment type="subcellular location">
    <subcellularLocation>
        <location evidence="1">Cell membrane</location>
        <topology evidence="1">Multi-pass membrane protein</topology>
    </subcellularLocation>
</comment>
<dbReference type="PANTHER" id="PTHR21137:SF35">
    <property type="entry name" value="ODORANT RECEPTOR 19A-RELATED"/>
    <property type="match status" value="1"/>
</dbReference>
<accession>A0A8J2MGW4</accession>
<dbReference type="OrthoDB" id="6617147at2759"/>
<evidence type="ECO:0000256" key="4">
    <source>
        <dbReference type="ARBA" id="ARBA00022692"/>
    </source>
</evidence>
<keyword evidence="5" id="KW-0552">Olfaction</keyword>
<keyword evidence="2" id="KW-1003">Cell membrane</keyword>
<evidence type="ECO:0000256" key="5">
    <source>
        <dbReference type="ARBA" id="ARBA00022725"/>
    </source>
</evidence>
<evidence type="ECO:0000256" key="6">
    <source>
        <dbReference type="ARBA" id="ARBA00022989"/>
    </source>
</evidence>
<feature type="transmembrane region" description="Helical" evidence="10">
    <location>
        <begin position="12"/>
        <end position="33"/>
    </location>
</feature>
<evidence type="ECO:0000256" key="10">
    <source>
        <dbReference type="SAM" id="Phobius"/>
    </source>
</evidence>
<keyword evidence="4 10" id="KW-0812">Transmembrane</keyword>
<dbReference type="GO" id="GO:0005886">
    <property type="term" value="C:plasma membrane"/>
    <property type="evidence" value="ECO:0007669"/>
    <property type="project" value="UniProtKB-SubCell"/>
</dbReference>